<dbReference type="EMBL" id="SOAU01000001">
    <property type="protein sequence ID" value="TDT15627.1"/>
    <property type="molecule type" value="Genomic_DNA"/>
</dbReference>
<dbReference type="OrthoDB" id="7812881at2"/>
<dbReference type="InterPro" id="IPR027417">
    <property type="entry name" value="P-loop_NTPase"/>
</dbReference>
<protein>
    <recommendedName>
        <fullName evidence="3">Hpr(Ser) kinase/phosphatase</fullName>
    </recommendedName>
</protein>
<dbReference type="Proteomes" id="UP000294558">
    <property type="component" value="Unassembled WGS sequence"/>
</dbReference>
<organism evidence="1 2">
    <name type="scientific">Ilumatobacter fluminis</name>
    <dbReference type="NCBI Taxonomy" id="467091"/>
    <lineage>
        <taxon>Bacteria</taxon>
        <taxon>Bacillati</taxon>
        <taxon>Actinomycetota</taxon>
        <taxon>Acidimicrobiia</taxon>
        <taxon>Acidimicrobiales</taxon>
        <taxon>Ilumatobacteraceae</taxon>
        <taxon>Ilumatobacter</taxon>
    </lineage>
</organism>
<name>A0A4R7HWX0_9ACTN</name>
<dbReference type="Gene3D" id="3.40.50.300">
    <property type="entry name" value="P-loop containing nucleotide triphosphate hydrolases"/>
    <property type="match status" value="1"/>
</dbReference>
<accession>A0A4R7HWX0</accession>
<evidence type="ECO:0000313" key="2">
    <source>
        <dbReference type="Proteomes" id="UP000294558"/>
    </source>
</evidence>
<comment type="caution">
    <text evidence="1">The sequence shown here is derived from an EMBL/GenBank/DDBJ whole genome shotgun (WGS) entry which is preliminary data.</text>
</comment>
<dbReference type="AlphaFoldDB" id="A0A4R7HWX0"/>
<keyword evidence="2" id="KW-1185">Reference proteome</keyword>
<sequence length="348" mass="37573">MATAGRRLTSDPRRAIAELRASWTACTGPVTSFAFRLGGLTIRLHGAGTVLERLVPAFEHHPPVEDTTVAPDLTVLVWDLSITEHRPHLAGDVFHVDGDHDESRSGGEVRVRYDWPQQAIQVWDADEATGYWVIEDPDRLAWWEEAAPLRPMLAWFLTAQGWYFAHGAAVAVDDRAVLLVGPGGSGKSTTALRCQRAGLDYLGDDYCLVGTFGDDDGYVVASLYRTAKLRPVDGPGFEAELTRNEEGRKIVLTVDDRHGGAVIGRARLLGVASVEVGSGATTEFSAGHAGTVLQALAPTTFEQLPGVGARSLRAFATMLRSVPTGIIRLGHDTAGVVTAVRDRIEDWS</sequence>
<dbReference type="RefSeq" id="WP_133868065.1">
    <property type="nucleotide sequence ID" value="NZ_SOAU01000001.1"/>
</dbReference>
<evidence type="ECO:0000313" key="1">
    <source>
        <dbReference type="EMBL" id="TDT15627.1"/>
    </source>
</evidence>
<gene>
    <name evidence="1" type="ORF">BDK89_1202</name>
</gene>
<reference evidence="1 2" key="1">
    <citation type="submission" date="2019-03" db="EMBL/GenBank/DDBJ databases">
        <title>Sequencing the genomes of 1000 actinobacteria strains.</title>
        <authorList>
            <person name="Klenk H.-P."/>
        </authorList>
    </citation>
    <scope>NUCLEOTIDE SEQUENCE [LARGE SCALE GENOMIC DNA]</scope>
    <source>
        <strain evidence="1 2">DSM 18936</strain>
    </source>
</reference>
<evidence type="ECO:0008006" key="3">
    <source>
        <dbReference type="Google" id="ProtNLM"/>
    </source>
</evidence>
<proteinExistence type="predicted"/>
<dbReference type="SUPFAM" id="SSF53795">
    <property type="entry name" value="PEP carboxykinase-like"/>
    <property type="match status" value="1"/>
</dbReference>